<feature type="non-terminal residue" evidence="2">
    <location>
        <position position="1"/>
    </location>
</feature>
<keyword evidence="2" id="KW-0328">Glycosyltransferase</keyword>
<dbReference type="Gene3D" id="3.90.550.10">
    <property type="entry name" value="Spore Coat Polysaccharide Biosynthesis Protein SpsA, Chain A"/>
    <property type="match status" value="1"/>
</dbReference>
<dbReference type="Proteomes" id="UP000824263">
    <property type="component" value="Unassembled WGS sequence"/>
</dbReference>
<evidence type="ECO:0000313" key="3">
    <source>
        <dbReference type="Proteomes" id="UP000824263"/>
    </source>
</evidence>
<dbReference type="GO" id="GO:0016757">
    <property type="term" value="F:glycosyltransferase activity"/>
    <property type="evidence" value="ECO:0007669"/>
    <property type="project" value="UniProtKB-KW"/>
</dbReference>
<protein>
    <submittedName>
        <fullName evidence="2">Glycosyltransferase</fullName>
        <ecNumber evidence="2">2.4.-.-</ecNumber>
    </submittedName>
</protein>
<feature type="domain" description="Glycosyltransferase 2-like" evidence="1">
    <location>
        <begin position="1"/>
        <end position="103"/>
    </location>
</feature>
<proteinExistence type="predicted"/>
<gene>
    <name evidence="2" type="ORF">H9873_06130</name>
</gene>
<sequence>NLGSDKNTNIATRDAEGAYVYTLASDDAIAPDFIERCVDIFTKYPNVGTVIVNREEIDENGRIRKQPPFYNTSCIIPKEEQCAVYMMAGIAIPAQRIFRREMVAQVKTFWRNWNVAGDWYNNFLLALVGDVAYIKEDLAQYRVHSGNETTESERNLLGATEHYQLIHSFVDLSRAYGFTKPIQRYEAAIEKLGSMCLRYALKMLKNKRNDVARRYLLQAPVWKKDIMEDERYKILARCVDLEGTDLEREVKRFEEKYELNRSVSYAPPEGSIPLEERR</sequence>
<dbReference type="InterPro" id="IPR029044">
    <property type="entry name" value="Nucleotide-diphossugar_trans"/>
</dbReference>
<accession>A0A9D1UEU2</accession>
<reference evidence="2" key="2">
    <citation type="submission" date="2021-04" db="EMBL/GenBank/DDBJ databases">
        <authorList>
            <person name="Gilroy R."/>
        </authorList>
    </citation>
    <scope>NUCLEOTIDE SEQUENCE</scope>
    <source>
        <strain evidence="2">ChiSxjej1B13-11762</strain>
    </source>
</reference>
<evidence type="ECO:0000259" key="1">
    <source>
        <dbReference type="Pfam" id="PF00535"/>
    </source>
</evidence>
<dbReference type="Pfam" id="PF00535">
    <property type="entry name" value="Glycos_transf_2"/>
    <property type="match status" value="1"/>
</dbReference>
<dbReference type="EC" id="2.4.-.-" evidence="2"/>
<organism evidence="2 3">
    <name type="scientific">Candidatus Dorea gallistercoris</name>
    <dbReference type="NCBI Taxonomy" id="2838542"/>
    <lineage>
        <taxon>Bacteria</taxon>
        <taxon>Bacillati</taxon>
        <taxon>Bacillota</taxon>
        <taxon>Clostridia</taxon>
        <taxon>Lachnospirales</taxon>
        <taxon>Lachnospiraceae</taxon>
        <taxon>Dorea</taxon>
    </lineage>
</organism>
<keyword evidence="2" id="KW-0808">Transferase</keyword>
<dbReference type="SUPFAM" id="SSF53448">
    <property type="entry name" value="Nucleotide-diphospho-sugar transferases"/>
    <property type="match status" value="1"/>
</dbReference>
<comment type="caution">
    <text evidence="2">The sequence shown here is derived from an EMBL/GenBank/DDBJ whole genome shotgun (WGS) entry which is preliminary data.</text>
</comment>
<dbReference type="AlphaFoldDB" id="A0A9D1UEU2"/>
<dbReference type="EMBL" id="DXGF01000111">
    <property type="protein sequence ID" value="HIW83880.1"/>
    <property type="molecule type" value="Genomic_DNA"/>
</dbReference>
<dbReference type="InterPro" id="IPR001173">
    <property type="entry name" value="Glyco_trans_2-like"/>
</dbReference>
<name>A0A9D1UEU2_9FIRM</name>
<reference evidence="2" key="1">
    <citation type="journal article" date="2021" name="PeerJ">
        <title>Extensive microbial diversity within the chicken gut microbiome revealed by metagenomics and culture.</title>
        <authorList>
            <person name="Gilroy R."/>
            <person name="Ravi A."/>
            <person name="Getino M."/>
            <person name="Pursley I."/>
            <person name="Horton D.L."/>
            <person name="Alikhan N.F."/>
            <person name="Baker D."/>
            <person name="Gharbi K."/>
            <person name="Hall N."/>
            <person name="Watson M."/>
            <person name="Adriaenssens E.M."/>
            <person name="Foster-Nyarko E."/>
            <person name="Jarju S."/>
            <person name="Secka A."/>
            <person name="Antonio M."/>
            <person name="Oren A."/>
            <person name="Chaudhuri R.R."/>
            <person name="La Ragione R."/>
            <person name="Hildebrand F."/>
            <person name="Pallen M.J."/>
        </authorList>
    </citation>
    <scope>NUCLEOTIDE SEQUENCE</scope>
    <source>
        <strain evidence="2">ChiSxjej1B13-11762</strain>
    </source>
</reference>
<evidence type="ECO:0000313" key="2">
    <source>
        <dbReference type="EMBL" id="HIW83880.1"/>
    </source>
</evidence>